<dbReference type="RefSeq" id="WP_061982835.1">
    <property type="nucleotide sequence ID" value="NZ_FOPQ01000006.1"/>
</dbReference>
<name>A0A154MPN6_9PSEU</name>
<dbReference type="EMBL" id="LQCI01000009">
    <property type="protein sequence ID" value="KZB86271.1"/>
    <property type="molecule type" value="Genomic_DNA"/>
</dbReference>
<reference evidence="2 4" key="2">
    <citation type="submission" date="2016-11" db="EMBL/GenBank/DDBJ databases">
        <title>Genome sequencing of Amycolatopsis regifaucium.</title>
        <authorList>
            <person name="Mayilraj S."/>
            <person name="Kaur N."/>
        </authorList>
    </citation>
    <scope>NUCLEOTIDE SEQUENCE [LARGE SCALE GENOMIC DNA]</scope>
    <source>
        <strain evidence="2 4">GY080</strain>
    </source>
</reference>
<evidence type="ECO:0000313" key="2">
    <source>
        <dbReference type="EMBL" id="OKA05163.1"/>
    </source>
</evidence>
<keyword evidence="4" id="KW-1185">Reference proteome</keyword>
<gene>
    <name evidence="2" type="ORF">ATP06_0229470</name>
    <name evidence="1" type="ORF">AVL48_29375</name>
</gene>
<organism evidence="1 3">
    <name type="scientific">Amycolatopsis regifaucium</name>
    <dbReference type="NCBI Taxonomy" id="546365"/>
    <lineage>
        <taxon>Bacteria</taxon>
        <taxon>Bacillati</taxon>
        <taxon>Actinomycetota</taxon>
        <taxon>Actinomycetes</taxon>
        <taxon>Pseudonocardiales</taxon>
        <taxon>Pseudonocardiaceae</taxon>
        <taxon>Amycolatopsis</taxon>
    </lineage>
</organism>
<evidence type="ECO:0000313" key="4">
    <source>
        <dbReference type="Proteomes" id="UP000186883"/>
    </source>
</evidence>
<dbReference type="EMBL" id="LOBU02000019">
    <property type="protein sequence ID" value="OKA05163.1"/>
    <property type="molecule type" value="Genomic_DNA"/>
</dbReference>
<dbReference type="AlphaFoldDB" id="A0A154MPN6"/>
<comment type="caution">
    <text evidence="1">The sequence shown here is derived from an EMBL/GenBank/DDBJ whole genome shotgun (WGS) entry which is preliminary data.</text>
</comment>
<evidence type="ECO:0000313" key="3">
    <source>
        <dbReference type="Proteomes" id="UP000076321"/>
    </source>
</evidence>
<dbReference type="Proteomes" id="UP000186883">
    <property type="component" value="Unassembled WGS sequence"/>
</dbReference>
<protein>
    <submittedName>
        <fullName evidence="1">Uncharacterized protein</fullName>
    </submittedName>
</protein>
<evidence type="ECO:0000313" key="1">
    <source>
        <dbReference type="EMBL" id="KZB86271.1"/>
    </source>
</evidence>
<proteinExistence type="predicted"/>
<dbReference type="Proteomes" id="UP000076321">
    <property type="component" value="Unassembled WGS sequence"/>
</dbReference>
<sequence>MSGLDQVQMNRLVHTKALFERAMRISHEAHPFDADSLLLFHDSVENLLHQAAGFLEVELQKSSTFDSYWKATQEQKNITLSGRGPMKRMNDARVGFKHHGLVPSTSTIEQVRADVRTFFD</sequence>
<reference evidence="1 3" key="1">
    <citation type="submission" date="2015-12" db="EMBL/GenBank/DDBJ databases">
        <title>Amycolatopsis regifaucium genome sequencing and assembly.</title>
        <authorList>
            <person name="Mayilraj S."/>
        </authorList>
    </citation>
    <scope>NUCLEOTIDE SEQUENCE [LARGE SCALE GENOMIC DNA]</scope>
    <source>
        <strain evidence="1 3">GY080</strain>
    </source>
</reference>
<accession>A0A154MPN6</accession>
<dbReference type="OrthoDB" id="9128359at2"/>